<dbReference type="AlphaFoldDB" id="A0AAW1FGN8"/>
<dbReference type="InterPro" id="IPR013106">
    <property type="entry name" value="Ig_V-set"/>
</dbReference>
<dbReference type="PANTHER" id="PTHR23268">
    <property type="entry name" value="T-CELL RECEPTOR BETA CHAIN"/>
    <property type="match status" value="1"/>
</dbReference>
<dbReference type="Proteomes" id="UP001488805">
    <property type="component" value="Unassembled WGS sequence"/>
</dbReference>
<evidence type="ECO:0000259" key="4">
    <source>
        <dbReference type="PROSITE" id="PS50835"/>
    </source>
</evidence>
<feature type="domain" description="Ig-like" evidence="4">
    <location>
        <begin position="133"/>
        <end position="217"/>
    </location>
</feature>
<dbReference type="Pfam" id="PF07686">
    <property type="entry name" value="V-set"/>
    <property type="match status" value="2"/>
</dbReference>
<dbReference type="SUPFAM" id="SSF48726">
    <property type="entry name" value="Immunoglobulin"/>
    <property type="match status" value="2"/>
</dbReference>
<dbReference type="PANTHER" id="PTHR23268:SF102">
    <property type="entry name" value="IMMUNOGLOBULIN V-SET DOMAIN-CONTAINING PROTEIN"/>
    <property type="match status" value="1"/>
</dbReference>
<dbReference type="InterPro" id="IPR050413">
    <property type="entry name" value="TCR_beta_variable"/>
</dbReference>
<evidence type="ECO:0000313" key="6">
    <source>
        <dbReference type="Proteomes" id="UP001488805"/>
    </source>
</evidence>
<reference evidence="5 6" key="1">
    <citation type="journal article" date="2024" name="Genome Biol. Evol.">
        <title>Chromosome-level genome assembly of the viviparous eelpout Zoarces viviparus.</title>
        <authorList>
            <person name="Fuhrmann N."/>
            <person name="Brasseur M.V."/>
            <person name="Bakowski C.E."/>
            <person name="Podsiadlowski L."/>
            <person name="Prost S."/>
            <person name="Krehenwinkel H."/>
            <person name="Mayer C."/>
        </authorList>
    </citation>
    <scope>NUCLEOTIDE SEQUENCE [LARGE SCALE GENOMIC DNA]</scope>
    <source>
        <strain evidence="5">NO-MEL_2022_Ind0_liver</strain>
    </source>
</reference>
<gene>
    <name evidence="5" type="ORF">VZT92_009045</name>
</gene>
<sequence>MMPSCFIVSILTVFWIKGQVSAVTFEQSPPQIVEESTEVQIKCSHDDNALPSMLWYQQRTEKLSMTLIGYGYGTSPPNYEGQFEEQFTLTKEDNVKGALIVQKANLSHSAVYFCAANHAESVMFEPSHPRIVNDTARLEIKCKHNDSSLNVMLWYQQTESGLIHLIAYSYTGSDPTYEKQFEDRFKMTRQDIQTGALIVPSVNLSDSAVYFCAASTQ</sequence>
<evidence type="ECO:0000256" key="3">
    <source>
        <dbReference type="SAM" id="SignalP"/>
    </source>
</evidence>
<dbReference type="EMBL" id="JBCEZU010000067">
    <property type="protein sequence ID" value="KAK9533961.1"/>
    <property type="molecule type" value="Genomic_DNA"/>
</dbReference>
<dbReference type="InterPro" id="IPR007110">
    <property type="entry name" value="Ig-like_dom"/>
</dbReference>
<protein>
    <recommendedName>
        <fullName evidence="4">Ig-like domain-containing protein</fullName>
    </recommendedName>
</protein>
<comment type="caution">
    <text evidence="5">The sequence shown here is derived from an EMBL/GenBank/DDBJ whole genome shotgun (WGS) entry which is preliminary data.</text>
</comment>
<organism evidence="5 6">
    <name type="scientific">Zoarces viviparus</name>
    <name type="common">Viviparous eelpout</name>
    <name type="synonym">Blennius viviparus</name>
    <dbReference type="NCBI Taxonomy" id="48416"/>
    <lineage>
        <taxon>Eukaryota</taxon>
        <taxon>Metazoa</taxon>
        <taxon>Chordata</taxon>
        <taxon>Craniata</taxon>
        <taxon>Vertebrata</taxon>
        <taxon>Euteleostomi</taxon>
        <taxon>Actinopterygii</taxon>
        <taxon>Neopterygii</taxon>
        <taxon>Teleostei</taxon>
        <taxon>Neoteleostei</taxon>
        <taxon>Acanthomorphata</taxon>
        <taxon>Eupercaria</taxon>
        <taxon>Perciformes</taxon>
        <taxon>Cottioidei</taxon>
        <taxon>Zoarcales</taxon>
        <taxon>Zoarcidae</taxon>
        <taxon>Zoarcinae</taxon>
        <taxon>Zoarces</taxon>
    </lineage>
</organism>
<dbReference type="InterPro" id="IPR003599">
    <property type="entry name" value="Ig_sub"/>
</dbReference>
<dbReference type="GO" id="GO:0002376">
    <property type="term" value="P:immune system process"/>
    <property type="evidence" value="ECO:0007669"/>
    <property type="project" value="UniProtKB-KW"/>
</dbReference>
<keyword evidence="1 3" id="KW-0732">Signal</keyword>
<feature type="domain" description="Ig-like" evidence="4">
    <location>
        <begin position="3"/>
        <end position="125"/>
    </location>
</feature>
<name>A0AAW1FGN8_ZOAVI</name>
<keyword evidence="6" id="KW-1185">Reference proteome</keyword>
<evidence type="ECO:0000256" key="2">
    <source>
        <dbReference type="ARBA" id="ARBA00022859"/>
    </source>
</evidence>
<evidence type="ECO:0000313" key="5">
    <source>
        <dbReference type="EMBL" id="KAK9533961.1"/>
    </source>
</evidence>
<dbReference type="InterPro" id="IPR013783">
    <property type="entry name" value="Ig-like_fold"/>
</dbReference>
<proteinExistence type="predicted"/>
<dbReference type="Gene3D" id="2.60.40.10">
    <property type="entry name" value="Immunoglobulins"/>
    <property type="match status" value="2"/>
</dbReference>
<dbReference type="SMART" id="SM00406">
    <property type="entry name" value="IGv"/>
    <property type="match status" value="2"/>
</dbReference>
<dbReference type="SMART" id="SM00409">
    <property type="entry name" value="IG"/>
    <property type="match status" value="1"/>
</dbReference>
<dbReference type="InterPro" id="IPR036179">
    <property type="entry name" value="Ig-like_dom_sf"/>
</dbReference>
<accession>A0AAW1FGN8</accession>
<evidence type="ECO:0000256" key="1">
    <source>
        <dbReference type="ARBA" id="ARBA00022729"/>
    </source>
</evidence>
<dbReference type="GO" id="GO:0007166">
    <property type="term" value="P:cell surface receptor signaling pathway"/>
    <property type="evidence" value="ECO:0007669"/>
    <property type="project" value="TreeGrafter"/>
</dbReference>
<dbReference type="PROSITE" id="PS50835">
    <property type="entry name" value="IG_LIKE"/>
    <property type="match status" value="2"/>
</dbReference>
<dbReference type="GO" id="GO:0005886">
    <property type="term" value="C:plasma membrane"/>
    <property type="evidence" value="ECO:0007669"/>
    <property type="project" value="TreeGrafter"/>
</dbReference>
<feature type="signal peptide" evidence="3">
    <location>
        <begin position="1"/>
        <end position="22"/>
    </location>
</feature>
<feature type="chain" id="PRO_5043373829" description="Ig-like domain-containing protein" evidence="3">
    <location>
        <begin position="23"/>
        <end position="217"/>
    </location>
</feature>
<keyword evidence="2" id="KW-0391">Immunity</keyword>